<evidence type="ECO:0000256" key="4">
    <source>
        <dbReference type="ARBA" id="ARBA00023163"/>
    </source>
</evidence>
<keyword evidence="3 5" id="KW-0238">DNA-binding</keyword>
<dbReference type="PANTHER" id="PTHR30055">
    <property type="entry name" value="HTH-TYPE TRANSCRIPTIONAL REGULATOR RUTR"/>
    <property type="match status" value="1"/>
</dbReference>
<dbReference type="GO" id="GO:0003700">
    <property type="term" value="F:DNA-binding transcription factor activity"/>
    <property type="evidence" value="ECO:0007669"/>
    <property type="project" value="TreeGrafter"/>
</dbReference>
<dbReference type="PROSITE" id="PS50977">
    <property type="entry name" value="HTH_TETR_2"/>
    <property type="match status" value="1"/>
</dbReference>
<dbReference type="Proteomes" id="UP000003692">
    <property type="component" value="Unassembled WGS sequence"/>
</dbReference>
<evidence type="ECO:0000256" key="2">
    <source>
        <dbReference type="ARBA" id="ARBA00023015"/>
    </source>
</evidence>
<dbReference type="SUPFAM" id="SSF48498">
    <property type="entry name" value="Tetracyclin repressor-like, C-terminal domain"/>
    <property type="match status" value="1"/>
</dbReference>
<evidence type="ECO:0000259" key="6">
    <source>
        <dbReference type="PROSITE" id="PS50977"/>
    </source>
</evidence>
<dbReference type="InterPro" id="IPR036271">
    <property type="entry name" value="Tet_transcr_reg_TetR-rel_C_sf"/>
</dbReference>
<proteinExistence type="predicted"/>
<keyword evidence="1" id="KW-0678">Repressor</keyword>
<keyword evidence="2" id="KW-0805">Transcription regulation</keyword>
<evidence type="ECO:0000256" key="3">
    <source>
        <dbReference type="ARBA" id="ARBA00023125"/>
    </source>
</evidence>
<sequence length="204" mass="23078">MAFHSGMTNEVTMARPSTEQRKNMIIETVLALFKEKGMAAVSTRDVAEKAGLARSHVYHYFKDWKALSICAVEHFFHHEIAELERCLAPLTPSEALSVFIRDNLPARQDASWRIYLDAWNASLCDPQFAASYSQIIIAWHRALENILLRGVQSGEFNIADTSRSARQIIALINGYADELILDPTPERVALAQQEIMDVVQRLIH</sequence>
<dbReference type="SUPFAM" id="SSF46689">
    <property type="entry name" value="Homeodomain-like"/>
    <property type="match status" value="1"/>
</dbReference>
<reference evidence="7 8" key="1">
    <citation type="submission" date="2010-02" db="EMBL/GenBank/DDBJ databases">
        <authorList>
            <person name="Weinstock G."/>
            <person name="Sodergren E."/>
            <person name="Clifton S."/>
            <person name="Fulton L."/>
            <person name="Fulton B."/>
            <person name="Courtney L."/>
            <person name="Fronick C."/>
            <person name="Harrison M."/>
            <person name="Strong C."/>
            <person name="Farmer C."/>
            <person name="Delahaunty K."/>
            <person name="Markovic C."/>
            <person name="Hall O."/>
            <person name="Minx P."/>
            <person name="Tomlinson C."/>
            <person name="Mitreva M."/>
            <person name="Nelson J."/>
            <person name="Hou S."/>
            <person name="Wollam A."/>
            <person name="Pepin K.H."/>
            <person name="Johnson M."/>
            <person name="Bhonagiri V."/>
            <person name="Zhang X."/>
            <person name="Suruliraj S."/>
            <person name="Warren W."/>
            <person name="Chinwalla A."/>
            <person name="Mardis E.R."/>
            <person name="Wilson R.K."/>
        </authorList>
    </citation>
    <scope>NUCLEOTIDE SEQUENCE [LARGE SCALE GENOMIC DNA]</scope>
    <source>
        <strain evidence="7 8">ATCC 23685</strain>
    </source>
</reference>
<dbReference type="AlphaFoldDB" id="D4F6D4"/>
<dbReference type="Gene3D" id="1.10.357.10">
    <property type="entry name" value="Tetracycline Repressor, domain 2"/>
    <property type="match status" value="1"/>
</dbReference>
<dbReference type="InterPro" id="IPR050109">
    <property type="entry name" value="HTH-type_TetR-like_transc_reg"/>
</dbReference>
<gene>
    <name evidence="7" type="ORF">EDWATA_02315</name>
</gene>
<evidence type="ECO:0000313" key="8">
    <source>
        <dbReference type="Proteomes" id="UP000003692"/>
    </source>
</evidence>
<comment type="caution">
    <text evidence="7">The sequence shown here is derived from an EMBL/GenBank/DDBJ whole genome shotgun (WGS) entry which is preliminary data.</text>
</comment>
<dbReference type="EMBL" id="ADGK01000195">
    <property type="protein sequence ID" value="EFE22677.1"/>
    <property type="molecule type" value="Genomic_DNA"/>
</dbReference>
<dbReference type="Pfam" id="PF13977">
    <property type="entry name" value="TetR_C_6"/>
    <property type="match status" value="1"/>
</dbReference>
<evidence type="ECO:0000256" key="5">
    <source>
        <dbReference type="PROSITE-ProRule" id="PRU00335"/>
    </source>
</evidence>
<dbReference type="InterPro" id="IPR009057">
    <property type="entry name" value="Homeodomain-like_sf"/>
</dbReference>
<accession>D4F6D4</accession>
<name>D4F6D4_EDWTA</name>
<evidence type="ECO:0000256" key="1">
    <source>
        <dbReference type="ARBA" id="ARBA00022491"/>
    </source>
</evidence>
<dbReference type="PANTHER" id="PTHR30055:SF228">
    <property type="entry name" value="TRANSCRIPTIONAL REGULATOR-RELATED"/>
    <property type="match status" value="1"/>
</dbReference>
<feature type="domain" description="HTH tetR-type" evidence="6">
    <location>
        <begin position="19"/>
        <end position="79"/>
    </location>
</feature>
<dbReference type="Pfam" id="PF00440">
    <property type="entry name" value="TetR_N"/>
    <property type="match status" value="1"/>
</dbReference>
<keyword evidence="4" id="KW-0804">Transcription</keyword>
<dbReference type="HOGENOM" id="CLU_069356_15_3_6"/>
<evidence type="ECO:0000313" key="7">
    <source>
        <dbReference type="EMBL" id="EFE22677.1"/>
    </source>
</evidence>
<organism evidence="7 8">
    <name type="scientific">Edwardsiella tarda ATCC 23685</name>
    <dbReference type="NCBI Taxonomy" id="500638"/>
    <lineage>
        <taxon>Bacteria</taxon>
        <taxon>Pseudomonadati</taxon>
        <taxon>Pseudomonadota</taxon>
        <taxon>Gammaproteobacteria</taxon>
        <taxon>Enterobacterales</taxon>
        <taxon>Hafniaceae</taxon>
        <taxon>Edwardsiella</taxon>
    </lineage>
</organism>
<protein>
    <submittedName>
        <fullName evidence="7">Transcriptional regulator, TetR family</fullName>
    </submittedName>
</protein>
<dbReference type="GO" id="GO:0000976">
    <property type="term" value="F:transcription cis-regulatory region binding"/>
    <property type="evidence" value="ECO:0007669"/>
    <property type="project" value="TreeGrafter"/>
</dbReference>
<dbReference type="PRINTS" id="PR00455">
    <property type="entry name" value="HTHTETR"/>
</dbReference>
<dbReference type="InterPro" id="IPR001647">
    <property type="entry name" value="HTH_TetR"/>
</dbReference>
<dbReference type="InterPro" id="IPR039538">
    <property type="entry name" value="BetI_C"/>
</dbReference>
<feature type="DNA-binding region" description="H-T-H motif" evidence="5">
    <location>
        <begin position="42"/>
        <end position="61"/>
    </location>
</feature>